<keyword evidence="6" id="KW-0676">Redox-active center</keyword>
<dbReference type="InterPro" id="IPR013766">
    <property type="entry name" value="Thioredoxin_domain"/>
</dbReference>
<keyword evidence="3" id="KW-0813">Transport</keyword>
<keyword evidence="10" id="KW-1185">Reference proteome</keyword>
<feature type="compositionally biased region" description="Low complexity" evidence="7">
    <location>
        <begin position="37"/>
        <end position="59"/>
    </location>
</feature>
<dbReference type="Gene3D" id="1.25.40.10">
    <property type="entry name" value="Tetratricopeptide repeat domain"/>
    <property type="match status" value="1"/>
</dbReference>
<dbReference type="Pfam" id="PF00085">
    <property type="entry name" value="Thioredoxin"/>
    <property type="match status" value="1"/>
</dbReference>
<evidence type="ECO:0000256" key="3">
    <source>
        <dbReference type="ARBA" id="ARBA00022448"/>
    </source>
</evidence>
<dbReference type="Gene3D" id="3.40.30.10">
    <property type="entry name" value="Glutaredoxin"/>
    <property type="match status" value="1"/>
</dbReference>
<reference evidence="10" key="1">
    <citation type="journal article" date="2019" name="Int. J. Syst. Evol. Microbiol.">
        <title>The Global Catalogue of Microorganisms (GCM) 10K type strain sequencing project: providing services to taxonomists for standard genome sequencing and annotation.</title>
        <authorList>
            <consortium name="The Broad Institute Genomics Platform"/>
            <consortium name="The Broad Institute Genome Sequencing Center for Infectious Disease"/>
            <person name="Wu L."/>
            <person name="Ma J."/>
        </authorList>
    </citation>
    <scope>NUCLEOTIDE SEQUENCE [LARGE SCALE GENOMIC DNA]</scope>
    <source>
        <strain evidence="10">CCM 7855</strain>
    </source>
</reference>
<dbReference type="PANTHER" id="PTHR45663">
    <property type="entry name" value="GEO12009P1"/>
    <property type="match status" value="1"/>
</dbReference>
<evidence type="ECO:0000313" key="10">
    <source>
        <dbReference type="Proteomes" id="UP000632454"/>
    </source>
</evidence>
<gene>
    <name evidence="9" type="ORF">GCM10007298_37470</name>
</gene>
<comment type="caution">
    <text evidence="9">The sequence shown here is derived from an EMBL/GenBank/DDBJ whole genome shotgun (WGS) entry which is preliminary data.</text>
</comment>
<keyword evidence="5" id="KW-1015">Disulfide bond</keyword>
<evidence type="ECO:0000256" key="6">
    <source>
        <dbReference type="ARBA" id="ARBA00023284"/>
    </source>
</evidence>
<evidence type="ECO:0000256" key="5">
    <source>
        <dbReference type="ARBA" id="ARBA00023157"/>
    </source>
</evidence>
<dbReference type="InterPro" id="IPR036249">
    <property type="entry name" value="Thioredoxin-like_sf"/>
</dbReference>
<evidence type="ECO:0000256" key="7">
    <source>
        <dbReference type="SAM" id="MobiDB-lite"/>
    </source>
</evidence>
<evidence type="ECO:0000256" key="1">
    <source>
        <dbReference type="ARBA" id="ARBA00003318"/>
    </source>
</evidence>
<dbReference type="InterPro" id="IPR011990">
    <property type="entry name" value="TPR-like_helical_dom_sf"/>
</dbReference>
<accession>A0ABQ1V6M1</accession>
<dbReference type="SUPFAM" id="SSF52833">
    <property type="entry name" value="Thioredoxin-like"/>
    <property type="match status" value="1"/>
</dbReference>
<dbReference type="InterPro" id="IPR017937">
    <property type="entry name" value="Thioredoxin_CS"/>
</dbReference>
<keyword evidence="4" id="KW-0249">Electron transport</keyword>
<comment type="similarity">
    <text evidence="2">Belongs to the thioredoxin family.</text>
</comment>
<evidence type="ECO:0000259" key="8">
    <source>
        <dbReference type="PROSITE" id="PS51352"/>
    </source>
</evidence>
<dbReference type="Proteomes" id="UP000632454">
    <property type="component" value="Unassembled WGS sequence"/>
</dbReference>
<evidence type="ECO:0000313" key="9">
    <source>
        <dbReference type="EMBL" id="GGF38260.1"/>
    </source>
</evidence>
<protein>
    <submittedName>
        <fullName evidence="9">Co-chaperone YbbN</fullName>
    </submittedName>
</protein>
<proteinExistence type="inferred from homology"/>
<sequence>MSRPQQRPPAGAVARAAAMTGAVDLSVLKERADAARTRPAAPSRPAGAGPTDPDAAATSSVPAVVEVSEATFETEVLARSEQVLVLVDLWATWCEPCKQLSPLLERLATEANGSWILAKIDIDANPRIAQAFGVQSVPTVVAIALGQPVAAFQGVQPAAQITAWVDEIMTKVGDQLTGLPAAEPTEPEEVEDPGMVAAEALLDDGDLEGAVAAYRALAEADPSNVEAASAARNVEFVIRAQSHDPAVVDSAQPGDIEAQFAAADVLLLAQRPDDAFDRLIALVRATSGDERSQVRTRLLSLFELFDPAETYVVSARRKLASALY</sequence>
<evidence type="ECO:0000256" key="4">
    <source>
        <dbReference type="ARBA" id="ARBA00022982"/>
    </source>
</evidence>
<organism evidence="9 10">
    <name type="scientific">Williamsia phyllosphaerae</name>
    <dbReference type="NCBI Taxonomy" id="885042"/>
    <lineage>
        <taxon>Bacteria</taxon>
        <taxon>Bacillati</taxon>
        <taxon>Actinomycetota</taxon>
        <taxon>Actinomycetes</taxon>
        <taxon>Mycobacteriales</taxon>
        <taxon>Nocardiaceae</taxon>
        <taxon>Williamsia</taxon>
    </lineage>
</organism>
<dbReference type="EMBL" id="BMCS01000003">
    <property type="protein sequence ID" value="GGF38260.1"/>
    <property type="molecule type" value="Genomic_DNA"/>
</dbReference>
<feature type="region of interest" description="Disordered" evidence="7">
    <location>
        <begin position="31"/>
        <end position="59"/>
    </location>
</feature>
<dbReference type="Pfam" id="PF14561">
    <property type="entry name" value="TPR_20"/>
    <property type="match status" value="1"/>
</dbReference>
<dbReference type="PROSITE" id="PS51352">
    <property type="entry name" value="THIOREDOXIN_2"/>
    <property type="match status" value="1"/>
</dbReference>
<evidence type="ECO:0000256" key="2">
    <source>
        <dbReference type="ARBA" id="ARBA00008987"/>
    </source>
</evidence>
<comment type="function">
    <text evidence="1">Participates in various redox reactions through the reversible oxidation of its active center dithiol to a disulfide and catalyzes dithiol-disulfide exchange reactions.</text>
</comment>
<feature type="domain" description="Thioredoxin" evidence="8">
    <location>
        <begin position="46"/>
        <end position="170"/>
    </location>
</feature>
<dbReference type="PROSITE" id="PS00194">
    <property type="entry name" value="THIOREDOXIN_1"/>
    <property type="match status" value="1"/>
</dbReference>
<name>A0ABQ1V6M1_9NOCA</name>
<dbReference type="CDD" id="cd02956">
    <property type="entry name" value="ybbN"/>
    <property type="match status" value="1"/>
</dbReference>
<dbReference type="PANTHER" id="PTHR45663:SF11">
    <property type="entry name" value="GEO12009P1"/>
    <property type="match status" value="1"/>
</dbReference>